<dbReference type="HAMAP" id="MF_01358">
    <property type="entry name" value="NDH1_NuoD"/>
    <property type="match status" value="1"/>
</dbReference>
<comment type="similarity">
    <text evidence="1">Belongs to the complex I 49 kDa subunit family.</text>
</comment>
<dbReference type="InterPro" id="IPR022885">
    <property type="entry name" value="NDH1_su_D/H"/>
</dbReference>
<gene>
    <name evidence="1" type="primary">nuoD</name>
    <name evidence="3" type="ORF">ENO10_08495</name>
</gene>
<dbReference type="GO" id="GO:0005886">
    <property type="term" value="C:plasma membrane"/>
    <property type="evidence" value="ECO:0007669"/>
    <property type="project" value="UniProtKB-SubCell"/>
</dbReference>
<accession>A0A7C2M5S5</accession>
<evidence type="ECO:0000313" key="3">
    <source>
        <dbReference type="EMBL" id="HER41244.1"/>
    </source>
</evidence>
<comment type="caution">
    <text evidence="3">The sequence shown here is derived from an EMBL/GenBank/DDBJ whole genome shotgun (WGS) entry which is preliminary data.</text>
</comment>
<keyword evidence="1" id="KW-0813">Transport</keyword>
<keyword evidence="1" id="KW-0520">NAD</keyword>
<keyword evidence="1" id="KW-0874">Quinone</keyword>
<dbReference type="InterPro" id="IPR001135">
    <property type="entry name" value="NADH_Q_OxRdtase_suD"/>
</dbReference>
<reference evidence="3" key="1">
    <citation type="journal article" date="2020" name="mSystems">
        <title>Genome- and Community-Level Interaction Insights into Carbon Utilization and Element Cycling Functions of Hydrothermarchaeota in Hydrothermal Sediment.</title>
        <authorList>
            <person name="Zhou Z."/>
            <person name="Liu Y."/>
            <person name="Xu W."/>
            <person name="Pan J."/>
            <person name="Luo Z.H."/>
            <person name="Li M."/>
        </authorList>
    </citation>
    <scope>NUCLEOTIDE SEQUENCE [LARGE SCALE GENOMIC DNA]</scope>
    <source>
        <strain evidence="3">SpSt-1235</strain>
    </source>
</reference>
<keyword evidence="1" id="KW-1278">Translocase</keyword>
<keyword evidence="1" id="KW-1003">Cell membrane</keyword>
<dbReference type="GO" id="GO:0050136">
    <property type="term" value="F:NADH dehydrogenase (quinone) (non-electrogenic) activity"/>
    <property type="evidence" value="ECO:0007669"/>
    <property type="project" value="UniProtKB-UniRule"/>
</dbReference>
<protein>
    <recommendedName>
        <fullName evidence="1">NADH-quinone oxidoreductase subunit D</fullName>
        <ecNumber evidence="1">7.1.1.-</ecNumber>
    </recommendedName>
    <alternativeName>
        <fullName evidence="1">NADH dehydrogenase I subunit D</fullName>
    </alternativeName>
    <alternativeName>
        <fullName evidence="1">NDH-1 subunit D</fullName>
    </alternativeName>
</protein>
<dbReference type="Proteomes" id="UP000885753">
    <property type="component" value="Unassembled WGS sequence"/>
</dbReference>
<proteinExistence type="inferred from homology"/>
<feature type="domain" description="NADH-quinone oxidoreductase subunit D" evidence="2">
    <location>
        <begin position="133"/>
        <end position="302"/>
    </location>
</feature>
<dbReference type="PANTHER" id="PTHR11993:SF10">
    <property type="entry name" value="NADH DEHYDROGENASE [UBIQUINONE] IRON-SULFUR PROTEIN 2, MITOCHONDRIAL"/>
    <property type="match status" value="1"/>
</dbReference>
<name>A0A7C2M5S5_9FLAO</name>
<comment type="catalytic activity">
    <reaction evidence="1">
        <text>a quinone + NADH + 5 H(+)(in) = a quinol + NAD(+) + 4 H(+)(out)</text>
        <dbReference type="Rhea" id="RHEA:57888"/>
        <dbReference type="ChEBI" id="CHEBI:15378"/>
        <dbReference type="ChEBI" id="CHEBI:24646"/>
        <dbReference type="ChEBI" id="CHEBI:57540"/>
        <dbReference type="ChEBI" id="CHEBI:57945"/>
        <dbReference type="ChEBI" id="CHEBI:132124"/>
    </reaction>
</comment>
<dbReference type="GO" id="GO:0048038">
    <property type="term" value="F:quinone binding"/>
    <property type="evidence" value="ECO:0007669"/>
    <property type="project" value="UniProtKB-KW"/>
</dbReference>
<dbReference type="AlphaFoldDB" id="A0A7C2M5S5"/>
<evidence type="ECO:0000259" key="2">
    <source>
        <dbReference type="Pfam" id="PF00346"/>
    </source>
</evidence>
<comment type="subcellular location">
    <subcellularLocation>
        <location evidence="1">Cell membrane</location>
        <topology evidence="1">Peripheral membrane protein</topology>
        <orientation evidence="1">Cytoplasmic side</orientation>
    </subcellularLocation>
</comment>
<dbReference type="Pfam" id="PF00346">
    <property type="entry name" value="Complex1_49kDa"/>
    <property type="match status" value="1"/>
</dbReference>
<organism evidence="3">
    <name type="scientific">Salinimicrobium catena</name>
    <dbReference type="NCBI Taxonomy" id="390640"/>
    <lineage>
        <taxon>Bacteria</taxon>
        <taxon>Pseudomonadati</taxon>
        <taxon>Bacteroidota</taxon>
        <taxon>Flavobacteriia</taxon>
        <taxon>Flavobacteriales</taxon>
        <taxon>Flavobacteriaceae</taxon>
        <taxon>Salinimicrobium</taxon>
    </lineage>
</organism>
<comment type="function">
    <text evidence="1">NDH-1 shuttles electrons from NADH, via FMN and iron-sulfur (Fe-S) centers, to quinones in the respiratory chain. The immediate electron acceptor for the enzyme in this species is believed to be a menaquinone. Couples the redox reaction to proton translocation (for every two electrons transferred, four hydrogen ions are translocated across the cytoplasmic membrane), and thus conserves the redox energy in a proton gradient.</text>
</comment>
<dbReference type="EMBL" id="DSEE01000610">
    <property type="protein sequence ID" value="HER41244.1"/>
    <property type="molecule type" value="Genomic_DNA"/>
</dbReference>
<evidence type="ECO:0000256" key="1">
    <source>
        <dbReference type="HAMAP-Rule" id="MF_01358"/>
    </source>
</evidence>
<keyword evidence="1" id="KW-0472">Membrane</keyword>
<keyword evidence="3" id="KW-0560">Oxidoreductase</keyword>
<dbReference type="Gene3D" id="1.10.645.10">
    <property type="entry name" value="Cytochrome-c3 Hydrogenase, chain B"/>
    <property type="match status" value="1"/>
</dbReference>
<dbReference type="PANTHER" id="PTHR11993">
    <property type="entry name" value="NADH-UBIQUINONE OXIDOREDUCTASE 49 KDA SUBUNIT"/>
    <property type="match status" value="1"/>
</dbReference>
<sequence length="378" mass="42705">METITLNNTTPKNNFKSEEYFINMGPQHPATHGVLRLLLTIDGEVIKKVEPDLGYIHRSIEKMCESDSYQQIVHLTDRMDYLSSHINNEAVCLAVENALELEVPDRVKVIRTILGELTRLSSHMLWWGVMGMDVGALTTYFYGFRDREMINDIFEETCGARLTMNYNIPGGLMHDIHPNFVKRVKEFIAHFKTKLPEYDRLLTGNVIFQKRTKGVGILKREDAINFGASGPVARASGYSCDVRKYHPYSALDRVQFNEALDTAGDSFARYTVRIREMWESMAIIEQLIDNIPEGEHKVATNAVIKLPKGDFYQKVETARGELGVYIISTGTKNPHRIKFRSPGLSNLSLLNHIAVGGKIGDLVATMATIDIVVPDIDR</sequence>
<comment type="subunit">
    <text evidence="1">NDH-1 is composed of 14 different subunits. Subunits NuoB, C, D, E, F, and G constitute the peripheral sector of the complex.</text>
</comment>
<dbReference type="EC" id="7.1.1.-" evidence="1"/>
<dbReference type="GO" id="GO:0051287">
    <property type="term" value="F:NAD binding"/>
    <property type="evidence" value="ECO:0007669"/>
    <property type="project" value="InterPro"/>
</dbReference>
<dbReference type="InterPro" id="IPR029014">
    <property type="entry name" value="NiFe-Hase_large"/>
</dbReference>
<dbReference type="SUPFAM" id="SSF56762">
    <property type="entry name" value="HydB/Nqo4-like"/>
    <property type="match status" value="1"/>
</dbReference>